<evidence type="ECO:0000313" key="3">
    <source>
        <dbReference type="Proteomes" id="UP001590951"/>
    </source>
</evidence>
<gene>
    <name evidence="2" type="ORF">ABVK25_012061</name>
</gene>
<feature type="compositionally biased region" description="Polar residues" evidence="1">
    <location>
        <begin position="204"/>
        <end position="226"/>
    </location>
</feature>
<name>A0ABR4AM86_9LECA</name>
<feature type="region of interest" description="Disordered" evidence="1">
    <location>
        <begin position="204"/>
        <end position="237"/>
    </location>
</feature>
<sequence>MPPISLINKLTLLHKDKTYIIGKSSYSAIAGNPSVGALRQVAADAIGIDDAREYVLFFEGWELTDDSRDCRDEGLKDNTFILCRNRGDLEPQDAGENSSDDSPIRPSRGRYWSEQWPLERVLSWLSANSFSNKWVETFEALDIHGSSFLYLGSTFTTKMEDEIYPMLRDRVVRHNQLWDQTREQEEGKRLQRLAHAEYSQIMNAKKSSTEQTLEQPSLSANPITQPSAPPLAAEFPT</sequence>
<proteinExistence type="predicted"/>
<keyword evidence="3" id="KW-1185">Reference proteome</keyword>
<dbReference type="Proteomes" id="UP001590951">
    <property type="component" value="Unassembled WGS sequence"/>
</dbReference>
<evidence type="ECO:0000256" key="1">
    <source>
        <dbReference type="SAM" id="MobiDB-lite"/>
    </source>
</evidence>
<protein>
    <recommendedName>
        <fullName evidence="4">Ubiquitin-like domain-containing protein</fullName>
    </recommendedName>
</protein>
<comment type="caution">
    <text evidence="2">The sequence shown here is derived from an EMBL/GenBank/DDBJ whole genome shotgun (WGS) entry which is preliminary data.</text>
</comment>
<dbReference type="EMBL" id="JBHFEH010000138">
    <property type="protein sequence ID" value="KAL2045799.1"/>
    <property type="molecule type" value="Genomic_DNA"/>
</dbReference>
<organism evidence="2 3">
    <name type="scientific">Lepraria finkii</name>
    <dbReference type="NCBI Taxonomy" id="1340010"/>
    <lineage>
        <taxon>Eukaryota</taxon>
        <taxon>Fungi</taxon>
        <taxon>Dikarya</taxon>
        <taxon>Ascomycota</taxon>
        <taxon>Pezizomycotina</taxon>
        <taxon>Lecanoromycetes</taxon>
        <taxon>OSLEUM clade</taxon>
        <taxon>Lecanoromycetidae</taxon>
        <taxon>Lecanorales</taxon>
        <taxon>Lecanorineae</taxon>
        <taxon>Stereocaulaceae</taxon>
        <taxon>Lepraria</taxon>
    </lineage>
</organism>
<accession>A0ABR4AM86</accession>
<dbReference type="SUPFAM" id="SSF54236">
    <property type="entry name" value="Ubiquitin-like"/>
    <property type="match status" value="1"/>
</dbReference>
<reference evidence="2 3" key="1">
    <citation type="submission" date="2024-09" db="EMBL/GenBank/DDBJ databases">
        <title>Rethinking Asexuality: The Enigmatic Case of Functional Sexual Genes in Lepraria (Stereocaulaceae).</title>
        <authorList>
            <person name="Doellman M."/>
            <person name="Sun Y."/>
            <person name="Barcenas-Pena A."/>
            <person name="Lumbsch H.T."/>
            <person name="Grewe F."/>
        </authorList>
    </citation>
    <scope>NUCLEOTIDE SEQUENCE [LARGE SCALE GENOMIC DNA]</scope>
    <source>
        <strain evidence="2 3">Grewe 0041</strain>
    </source>
</reference>
<dbReference type="InterPro" id="IPR029071">
    <property type="entry name" value="Ubiquitin-like_domsf"/>
</dbReference>
<evidence type="ECO:0000313" key="2">
    <source>
        <dbReference type="EMBL" id="KAL2045799.1"/>
    </source>
</evidence>
<evidence type="ECO:0008006" key="4">
    <source>
        <dbReference type="Google" id="ProtNLM"/>
    </source>
</evidence>